<evidence type="ECO:0000313" key="1">
    <source>
        <dbReference type="EMBL" id="KAI0089001.1"/>
    </source>
</evidence>
<feature type="non-terminal residue" evidence="1">
    <location>
        <position position="1"/>
    </location>
</feature>
<keyword evidence="2" id="KW-1185">Reference proteome</keyword>
<sequence>SPPLRRLSETSSSSKESLINAYEAEEERIINILSRKLEKLREEKIELENVLEAESESHVNRLSREISALRLAQQQVVNGNGSLSPGETRLPGTNGNVNEPSSETMLDAMRRENEQLRTRLVDTERDYVRISRLNDIYREELIQHRRRLGLPVDNLIGLASSSQDPWSQPLHRRPSTSLSPSLVPQVSRNGIPAVPSARMDIPRPPSQIHHPSHTTPLEALSTTPPSSSSASASLASQYLFSPPEVSTSNATNITTPASSESLGMNGTLARALELTYPSVPPPSLSSSFGDPLGAASPS</sequence>
<protein>
    <submittedName>
        <fullName evidence="1">Uncharacterized protein</fullName>
    </submittedName>
</protein>
<reference evidence="1" key="1">
    <citation type="journal article" date="2021" name="Environ. Microbiol.">
        <title>Gene family expansions and transcriptome signatures uncover fungal adaptations to wood decay.</title>
        <authorList>
            <person name="Hage H."/>
            <person name="Miyauchi S."/>
            <person name="Viragh M."/>
            <person name="Drula E."/>
            <person name="Min B."/>
            <person name="Chaduli D."/>
            <person name="Navarro D."/>
            <person name="Favel A."/>
            <person name="Norest M."/>
            <person name="Lesage-Meessen L."/>
            <person name="Balint B."/>
            <person name="Merenyi Z."/>
            <person name="de Eugenio L."/>
            <person name="Morin E."/>
            <person name="Martinez A.T."/>
            <person name="Baldrian P."/>
            <person name="Stursova M."/>
            <person name="Martinez M.J."/>
            <person name="Novotny C."/>
            <person name="Magnuson J.K."/>
            <person name="Spatafora J.W."/>
            <person name="Maurice S."/>
            <person name="Pangilinan J."/>
            <person name="Andreopoulos W."/>
            <person name="LaButti K."/>
            <person name="Hundley H."/>
            <person name="Na H."/>
            <person name="Kuo A."/>
            <person name="Barry K."/>
            <person name="Lipzen A."/>
            <person name="Henrissat B."/>
            <person name="Riley R."/>
            <person name="Ahrendt S."/>
            <person name="Nagy L.G."/>
            <person name="Grigoriev I.V."/>
            <person name="Martin F."/>
            <person name="Rosso M.N."/>
        </authorList>
    </citation>
    <scope>NUCLEOTIDE SEQUENCE</scope>
    <source>
        <strain evidence="1">CBS 384.51</strain>
    </source>
</reference>
<gene>
    <name evidence="1" type="ORF">BDY19DRAFT_877271</name>
</gene>
<organism evidence="1 2">
    <name type="scientific">Irpex rosettiformis</name>
    <dbReference type="NCBI Taxonomy" id="378272"/>
    <lineage>
        <taxon>Eukaryota</taxon>
        <taxon>Fungi</taxon>
        <taxon>Dikarya</taxon>
        <taxon>Basidiomycota</taxon>
        <taxon>Agaricomycotina</taxon>
        <taxon>Agaricomycetes</taxon>
        <taxon>Polyporales</taxon>
        <taxon>Irpicaceae</taxon>
        <taxon>Irpex</taxon>
    </lineage>
</organism>
<proteinExistence type="predicted"/>
<comment type="caution">
    <text evidence="1">The sequence shown here is derived from an EMBL/GenBank/DDBJ whole genome shotgun (WGS) entry which is preliminary data.</text>
</comment>
<dbReference type="EMBL" id="MU274912">
    <property type="protein sequence ID" value="KAI0089001.1"/>
    <property type="molecule type" value="Genomic_DNA"/>
</dbReference>
<dbReference type="Proteomes" id="UP001055072">
    <property type="component" value="Unassembled WGS sequence"/>
</dbReference>
<name>A0ACB8U3Y9_9APHY</name>
<accession>A0ACB8U3Y9</accession>
<feature type="non-terminal residue" evidence="1">
    <location>
        <position position="298"/>
    </location>
</feature>
<evidence type="ECO:0000313" key="2">
    <source>
        <dbReference type="Proteomes" id="UP001055072"/>
    </source>
</evidence>